<organism evidence="1 2">
    <name type="scientific">Ataeniobius toweri</name>
    <dbReference type="NCBI Taxonomy" id="208326"/>
    <lineage>
        <taxon>Eukaryota</taxon>
        <taxon>Metazoa</taxon>
        <taxon>Chordata</taxon>
        <taxon>Craniata</taxon>
        <taxon>Vertebrata</taxon>
        <taxon>Euteleostomi</taxon>
        <taxon>Actinopterygii</taxon>
        <taxon>Neopterygii</taxon>
        <taxon>Teleostei</taxon>
        <taxon>Neoteleostei</taxon>
        <taxon>Acanthomorphata</taxon>
        <taxon>Ovalentaria</taxon>
        <taxon>Atherinomorphae</taxon>
        <taxon>Cyprinodontiformes</taxon>
        <taxon>Goodeidae</taxon>
        <taxon>Ataeniobius</taxon>
    </lineage>
</organism>
<evidence type="ECO:0000313" key="2">
    <source>
        <dbReference type="Proteomes" id="UP001345963"/>
    </source>
</evidence>
<dbReference type="Proteomes" id="UP001345963">
    <property type="component" value="Unassembled WGS sequence"/>
</dbReference>
<sequence>MHEELLFDPLIQYYFLFPNVPCPSTSCVWQGFNKNNLILEERNKYFNPQLAGKTYTNAYFSDLNTYDDY</sequence>
<gene>
    <name evidence="1" type="ORF">ATANTOWER_008887</name>
</gene>
<protein>
    <submittedName>
        <fullName evidence="1">Uncharacterized protein</fullName>
    </submittedName>
</protein>
<keyword evidence="2" id="KW-1185">Reference proteome</keyword>
<reference evidence="1 2" key="1">
    <citation type="submission" date="2021-07" db="EMBL/GenBank/DDBJ databases">
        <authorList>
            <person name="Palmer J.M."/>
        </authorList>
    </citation>
    <scope>NUCLEOTIDE SEQUENCE [LARGE SCALE GENOMIC DNA]</scope>
    <source>
        <strain evidence="1 2">AT_MEX2019</strain>
        <tissue evidence="1">Muscle</tissue>
    </source>
</reference>
<dbReference type="EMBL" id="JAHUTI010011908">
    <property type="protein sequence ID" value="MED6236417.1"/>
    <property type="molecule type" value="Genomic_DNA"/>
</dbReference>
<accession>A0ABU7AE30</accession>
<proteinExistence type="predicted"/>
<evidence type="ECO:0000313" key="1">
    <source>
        <dbReference type="EMBL" id="MED6236417.1"/>
    </source>
</evidence>
<comment type="caution">
    <text evidence="1">The sequence shown here is derived from an EMBL/GenBank/DDBJ whole genome shotgun (WGS) entry which is preliminary data.</text>
</comment>
<name>A0ABU7AE30_9TELE</name>